<dbReference type="Proteomes" id="UP000448575">
    <property type="component" value="Unassembled WGS sequence"/>
</dbReference>
<comment type="caution">
    <text evidence="1">The sequence shown here is derived from an EMBL/GenBank/DDBJ whole genome shotgun (WGS) entry which is preliminary data.</text>
</comment>
<organism evidence="1 2">
    <name type="scientific">Pseudoduganella guangdongensis</name>
    <dbReference type="NCBI Taxonomy" id="2692179"/>
    <lineage>
        <taxon>Bacteria</taxon>
        <taxon>Pseudomonadati</taxon>
        <taxon>Pseudomonadota</taxon>
        <taxon>Betaproteobacteria</taxon>
        <taxon>Burkholderiales</taxon>
        <taxon>Oxalobacteraceae</taxon>
        <taxon>Telluria group</taxon>
        <taxon>Pseudoduganella</taxon>
    </lineage>
</organism>
<evidence type="ECO:0000313" key="1">
    <source>
        <dbReference type="EMBL" id="MYN03409.1"/>
    </source>
</evidence>
<evidence type="ECO:0000313" key="2">
    <source>
        <dbReference type="Proteomes" id="UP000448575"/>
    </source>
</evidence>
<reference evidence="1 2" key="1">
    <citation type="submission" date="2019-12" db="EMBL/GenBank/DDBJ databases">
        <title>Novel species isolated from a subtropical stream in China.</title>
        <authorList>
            <person name="Lu H."/>
        </authorList>
    </citation>
    <scope>NUCLEOTIDE SEQUENCE [LARGE SCALE GENOMIC DNA]</scope>
    <source>
        <strain evidence="1 2">DS3</strain>
    </source>
</reference>
<name>A0A6N9HJ78_9BURK</name>
<dbReference type="EMBL" id="WWCJ01000010">
    <property type="protein sequence ID" value="MYN03409.1"/>
    <property type="molecule type" value="Genomic_DNA"/>
</dbReference>
<sequence>MHPFSLNKEQIEEVSGGTEVSNVLREGGEECSILNYETGLEPTVKLKEDGGELTTMAIGEEGGLPAQEI</sequence>
<protein>
    <submittedName>
        <fullName evidence="1">Uncharacterized protein</fullName>
    </submittedName>
</protein>
<proteinExistence type="predicted"/>
<dbReference type="AlphaFoldDB" id="A0A6N9HJ78"/>
<accession>A0A6N9HJ78</accession>
<gene>
    <name evidence="1" type="ORF">GTP41_15035</name>
</gene>
<dbReference type="RefSeq" id="WP_161026389.1">
    <property type="nucleotide sequence ID" value="NZ_WWCJ01000010.1"/>
</dbReference>
<keyword evidence="2" id="KW-1185">Reference proteome</keyword>